<evidence type="ECO:0000256" key="3">
    <source>
        <dbReference type="ARBA" id="ARBA00022723"/>
    </source>
</evidence>
<dbReference type="GO" id="GO:0035267">
    <property type="term" value="C:NuA4 histone acetyltransferase complex"/>
    <property type="evidence" value="ECO:0007669"/>
    <property type="project" value="EnsemblFungi"/>
</dbReference>
<dbReference type="GO" id="GO:0140002">
    <property type="term" value="F:histone H3K4me3 reader activity"/>
    <property type="evidence" value="ECO:0007669"/>
    <property type="project" value="EnsemblFungi"/>
</dbReference>
<dbReference type="InterPro" id="IPR013083">
    <property type="entry name" value="Znf_RING/FYVE/PHD"/>
</dbReference>
<sequence>MEDAASVLSEYISNLDNLPSEIAHIYDELKSKEVKFQKIHRRICTRDNSIHKHIRAYGSLVVNPKEAQYIPKIQADFTYAIKIQDEKLSLSRKSLELLQRHLRRLDDEIRRLHLDGQTASEITKNTYPSFSTLCPESRTLVLPRKRRALSVRMSDSDPDSISNDNDDSQVYCFCQQVSYGEMIACDDSECVFEWFHYGCVGLKAPPNGKWFCSDACKTRSLKKKDRYSLYN</sequence>
<dbReference type="GO" id="GO:0005634">
    <property type="term" value="C:nucleus"/>
    <property type="evidence" value="ECO:0007669"/>
    <property type="project" value="UniProtKB-SubCell"/>
</dbReference>
<protein>
    <recommendedName>
        <fullName evidence="16">Chromatin modification-related protein</fullName>
    </recommendedName>
</protein>
<feature type="binding site" evidence="11">
    <location>
        <position position="172"/>
    </location>
    <ligand>
        <name>Zn(2+)</name>
        <dbReference type="ChEBI" id="CHEBI:29105"/>
        <label>1</label>
    </ligand>
</feature>
<evidence type="ECO:0000259" key="12">
    <source>
        <dbReference type="SMART" id="SM00249"/>
    </source>
</evidence>
<dbReference type="CDD" id="cd15505">
    <property type="entry name" value="PHD_ING"/>
    <property type="match status" value="1"/>
</dbReference>
<evidence type="ECO:0000256" key="9">
    <source>
        <dbReference type="ARBA" id="ARBA00023242"/>
    </source>
</evidence>
<feature type="binding site" evidence="11">
    <location>
        <position position="174"/>
    </location>
    <ligand>
        <name>Zn(2+)</name>
        <dbReference type="ChEBI" id="CHEBI:29105"/>
        <label>1</label>
    </ligand>
</feature>
<dbReference type="RefSeq" id="XP_018230619.1">
    <property type="nucleotide sequence ID" value="XM_018372876.1"/>
</dbReference>
<feature type="binding site" evidence="11">
    <location>
        <position position="216"/>
    </location>
    <ligand>
        <name>Zn(2+)</name>
        <dbReference type="ChEBI" id="CHEBI:29105"/>
        <label>2</label>
    </ligand>
</feature>
<evidence type="ECO:0000259" key="13">
    <source>
        <dbReference type="SMART" id="SM01408"/>
    </source>
</evidence>
<dbReference type="SMART" id="SM00249">
    <property type="entry name" value="PHD"/>
    <property type="match status" value="1"/>
</dbReference>
<feature type="binding site" evidence="11">
    <location>
        <position position="196"/>
    </location>
    <ligand>
        <name>Zn(2+)</name>
        <dbReference type="ChEBI" id="CHEBI:29105"/>
        <label>1</label>
    </ligand>
</feature>
<comment type="similarity">
    <text evidence="2">Belongs to the ING family.</text>
</comment>
<dbReference type="GO" id="GO:0000786">
    <property type="term" value="C:nucleosome"/>
    <property type="evidence" value="ECO:0007669"/>
    <property type="project" value="EnsemblFungi"/>
</dbReference>
<dbReference type="Proteomes" id="UP000053447">
    <property type="component" value="Unassembled WGS sequence"/>
</dbReference>
<dbReference type="FunFam" id="3.30.40.10:FF:000569">
    <property type="entry name" value="Chromatin modification-related protein"/>
    <property type="match status" value="1"/>
</dbReference>
<dbReference type="SMART" id="SM01408">
    <property type="entry name" value="ING"/>
    <property type="match status" value="1"/>
</dbReference>
<feature type="site" description="Histone H3K4me3 binding" evidence="10">
    <location>
        <position position="182"/>
    </location>
</feature>
<feature type="domain" description="Inhibitor of growth protein N-terminal histone-binding" evidence="13">
    <location>
        <begin position="7"/>
        <end position="112"/>
    </location>
</feature>
<keyword evidence="6" id="KW-0156">Chromatin regulator</keyword>
<evidence type="ECO:0000256" key="4">
    <source>
        <dbReference type="ARBA" id="ARBA00022771"/>
    </source>
</evidence>
<feature type="binding site" evidence="11">
    <location>
        <position position="185"/>
    </location>
    <ligand>
        <name>Zn(2+)</name>
        <dbReference type="ChEBI" id="CHEBI:29105"/>
        <label>2</label>
    </ligand>
</feature>
<proteinExistence type="inferred from homology"/>
<dbReference type="GO" id="GO:0032777">
    <property type="term" value="C:piccolo histone acetyltransferase complex"/>
    <property type="evidence" value="ECO:0007669"/>
    <property type="project" value="EnsemblFungi"/>
</dbReference>
<keyword evidence="8" id="KW-0804">Transcription</keyword>
<comment type="caution">
    <text evidence="14">The sequence shown here is derived from an EMBL/GenBank/DDBJ whole genome shotgun (WGS) entry which is preliminary data.</text>
</comment>
<dbReference type="Gene3D" id="6.10.140.1740">
    <property type="match status" value="1"/>
</dbReference>
<accession>A0A0W4ZU64</accession>
<feature type="site" description="Histone H3K4me3 binding" evidence="10">
    <location>
        <position position="171"/>
    </location>
</feature>
<feature type="site" description="Histone H3K4me3 binding" evidence="10">
    <location>
        <position position="186"/>
    </location>
</feature>
<dbReference type="InterPro" id="IPR024610">
    <property type="entry name" value="ING_N_histone-binding"/>
</dbReference>
<feature type="site" description="Histone H3K4me3 binding" evidence="10">
    <location>
        <position position="194"/>
    </location>
</feature>
<evidence type="ECO:0000256" key="6">
    <source>
        <dbReference type="ARBA" id="ARBA00022853"/>
    </source>
</evidence>
<keyword evidence="15" id="KW-1185">Reference proteome</keyword>
<dbReference type="InterPro" id="IPR001965">
    <property type="entry name" value="Znf_PHD"/>
</dbReference>
<evidence type="ECO:0000313" key="15">
    <source>
        <dbReference type="Proteomes" id="UP000053447"/>
    </source>
</evidence>
<keyword evidence="9" id="KW-0539">Nucleus</keyword>
<dbReference type="InterPro" id="IPR011011">
    <property type="entry name" value="Znf_FYVE_PHD"/>
</dbReference>
<dbReference type="EMBL" id="LFWA01000003">
    <property type="protein sequence ID" value="KTW31927.1"/>
    <property type="molecule type" value="Genomic_DNA"/>
</dbReference>
<dbReference type="Pfam" id="PF12998">
    <property type="entry name" value="ING"/>
    <property type="match status" value="1"/>
</dbReference>
<feature type="binding site" evidence="11">
    <location>
        <position position="212"/>
    </location>
    <ligand>
        <name>Zn(2+)</name>
        <dbReference type="ChEBI" id="CHEBI:29105"/>
        <label>2</label>
    </ligand>
</feature>
<gene>
    <name evidence="14" type="ORF">T551_00610</name>
</gene>
<evidence type="ECO:0000256" key="11">
    <source>
        <dbReference type="PIRSR" id="PIRSR628651-51"/>
    </source>
</evidence>
<dbReference type="STRING" id="1408657.A0A0W4ZU64"/>
<dbReference type="OrthoDB" id="5411773at2759"/>
<dbReference type="PANTHER" id="PTHR10333:SF103">
    <property type="entry name" value="INHIBITOR OF GROWTH PROTEIN 3"/>
    <property type="match status" value="1"/>
</dbReference>
<evidence type="ECO:0000256" key="2">
    <source>
        <dbReference type="ARBA" id="ARBA00010210"/>
    </source>
</evidence>
<organism evidence="14 15">
    <name type="scientific">Pneumocystis jirovecii (strain RU7)</name>
    <name type="common">Human pneumocystis pneumonia agent</name>
    <dbReference type="NCBI Taxonomy" id="1408657"/>
    <lineage>
        <taxon>Eukaryota</taxon>
        <taxon>Fungi</taxon>
        <taxon>Dikarya</taxon>
        <taxon>Ascomycota</taxon>
        <taxon>Taphrinomycotina</taxon>
        <taxon>Pneumocystomycetes</taxon>
        <taxon>Pneumocystaceae</taxon>
        <taxon>Pneumocystis</taxon>
    </lineage>
</organism>
<dbReference type="CDD" id="cd16858">
    <property type="entry name" value="ING_ING3_Yng2p"/>
    <property type="match status" value="1"/>
</dbReference>
<dbReference type="GeneID" id="28939131"/>
<reference evidence="15" key="1">
    <citation type="journal article" date="2016" name="Nat. Commun.">
        <title>Genome analysis of three Pneumocystis species reveals adaptation mechanisms to life exclusively in mammalian hosts.</title>
        <authorList>
            <person name="Ma L."/>
            <person name="Chen Z."/>
            <person name="Huang D.W."/>
            <person name="Kutty G."/>
            <person name="Ishihara M."/>
            <person name="Wang H."/>
            <person name="Abouelleil A."/>
            <person name="Bishop L."/>
            <person name="Davey E."/>
            <person name="Deng R."/>
            <person name="Deng X."/>
            <person name="Fan L."/>
            <person name="Fantoni G."/>
            <person name="Fitzgerald M."/>
            <person name="Gogineni E."/>
            <person name="Goldberg J.M."/>
            <person name="Handley G."/>
            <person name="Hu X."/>
            <person name="Huber C."/>
            <person name="Jiao X."/>
            <person name="Jones K."/>
            <person name="Levin J.Z."/>
            <person name="Liu Y."/>
            <person name="Macdonald P."/>
            <person name="Melnikov A."/>
            <person name="Raley C."/>
            <person name="Sassi M."/>
            <person name="Sherman B.T."/>
            <person name="Song X."/>
            <person name="Sykes S."/>
            <person name="Tran B."/>
            <person name="Walsh L."/>
            <person name="Xia Y."/>
            <person name="Yang J."/>
            <person name="Young S."/>
            <person name="Zeng Q."/>
            <person name="Zheng X."/>
            <person name="Stephens R."/>
            <person name="Nusbaum C."/>
            <person name="Birren B.W."/>
            <person name="Azadi P."/>
            <person name="Lempicki R.A."/>
            <person name="Cuomo C.A."/>
            <person name="Kovacs J.A."/>
        </authorList>
    </citation>
    <scope>NUCLEOTIDE SEQUENCE [LARGE SCALE GENOMIC DNA]</scope>
    <source>
        <strain evidence="15">RU7</strain>
    </source>
</reference>
<feature type="binding site" evidence="11">
    <location>
        <position position="190"/>
    </location>
    <ligand>
        <name>Zn(2+)</name>
        <dbReference type="ChEBI" id="CHEBI:29105"/>
        <label>2</label>
    </ligand>
</feature>
<dbReference type="InterPro" id="IPR028651">
    <property type="entry name" value="ING_fam"/>
</dbReference>
<keyword evidence="4" id="KW-0863">Zinc-finger</keyword>
<dbReference type="PANTHER" id="PTHR10333">
    <property type="entry name" value="INHIBITOR OF GROWTH PROTEIN"/>
    <property type="match status" value="1"/>
</dbReference>
<keyword evidence="7" id="KW-0805">Transcription regulation</keyword>
<feature type="domain" description="Zinc finger PHD-type" evidence="12">
    <location>
        <begin position="171"/>
        <end position="217"/>
    </location>
</feature>
<dbReference type="GO" id="GO:0004402">
    <property type="term" value="F:histone acetyltransferase activity"/>
    <property type="evidence" value="ECO:0007669"/>
    <property type="project" value="EnsemblFungi"/>
</dbReference>
<dbReference type="GO" id="GO:0008270">
    <property type="term" value="F:zinc ion binding"/>
    <property type="evidence" value="ECO:0007669"/>
    <property type="project" value="UniProtKB-KW"/>
</dbReference>
<dbReference type="Gene3D" id="3.30.40.10">
    <property type="entry name" value="Zinc/RING finger domain, C3HC4 (zinc finger)"/>
    <property type="match status" value="1"/>
</dbReference>
<evidence type="ECO:0008006" key="16">
    <source>
        <dbReference type="Google" id="ProtNLM"/>
    </source>
</evidence>
<evidence type="ECO:0000256" key="7">
    <source>
        <dbReference type="ARBA" id="ARBA00023015"/>
    </source>
</evidence>
<dbReference type="eggNOG" id="KOG1973">
    <property type="taxonomic scope" value="Eukaryota"/>
</dbReference>
<comment type="subcellular location">
    <subcellularLocation>
        <location evidence="1">Nucleus</location>
    </subcellularLocation>
</comment>
<feature type="binding site" evidence="11">
    <location>
        <position position="199"/>
    </location>
    <ligand>
        <name>Zn(2+)</name>
        <dbReference type="ChEBI" id="CHEBI:29105"/>
        <label>1</label>
    </ligand>
</feature>
<dbReference type="VEuPathDB" id="FungiDB:T551_00610"/>
<keyword evidence="3 11" id="KW-0479">Metal-binding</keyword>
<dbReference type="GO" id="GO:0005829">
    <property type="term" value="C:cytosol"/>
    <property type="evidence" value="ECO:0007669"/>
    <property type="project" value="EnsemblFungi"/>
</dbReference>
<dbReference type="AlphaFoldDB" id="A0A0W4ZU64"/>
<evidence type="ECO:0000256" key="1">
    <source>
        <dbReference type="ARBA" id="ARBA00004123"/>
    </source>
</evidence>
<keyword evidence="5 11" id="KW-0862">Zinc</keyword>
<dbReference type="SUPFAM" id="SSF57903">
    <property type="entry name" value="FYVE/PHD zinc finger"/>
    <property type="match status" value="1"/>
</dbReference>
<dbReference type="GO" id="GO:0006281">
    <property type="term" value="P:DNA repair"/>
    <property type="evidence" value="ECO:0007669"/>
    <property type="project" value="EnsemblFungi"/>
</dbReference>
<evidence type="ECO:0000256" key="8">
    <source>
        <dbReference type="ARBA" id="ARBA00023163"/>
    </source>
</evidence>
<evidence type="ECO:0000256" key="10">
    <source>
        <dbReference type="PIRSR" id="PIRSR628651-50"/>
    </source>
</evidence>
<name>A0A0W4ZU64_PNEJ7</name>
<evidence type="ECO:0000256" key="5">
    <source>
        <dbReference type="ARBA" id="ARBA00022833"/>
    </source>
</evidence>
<evidence type="ECO:0000313" key="14">
    <source>
        <dbReference type="EMBL" id="KTW31927.1"/>
    </source>
</evidence>